<protein>
    <submittedName>
        <fullName evidence="7">Transcriptional repressor</fullName>
    </submittedName>
</protein>
<keyword evidence="5" id="KW-0238">DNA-binding</keyword>
<evidence type="ECO:0000256" key="1">
    <source>
        <dbReference type="ARBA" id="ARBA00007957"/>
    </source>
</evidence>
<dbReference type="EMBL" id="JACSQT010000002">
    <property type="protein sequence ID" value="MBD7936467.1"/>
    <property type="molecule type" value="Genomic_DNA"/>
</dbReference>
<dbReference type="PANTHER" id="PTHR33202:SF8">
    <property type="entry name" value="PEROXIDE-RESPONSIVE REPRESSOR PERR"/>
    <property type="match status" value="1"/>
</dbReference>
<sequence length="139" mass="15822">MNKDQIESLIPLLKEKNLRVTPQRIQILTTLIDMNGHPTAEDIQKRIPIISLATIYNNLKLFVELGIINELPYGNGLSRFEFSQSNHYHVICESCGKIADINYPELTEIEEMVANLTGFSVNNHNMEVYGKCQECIEKG</sequence>
<dbReference type="InterPro" id="IPR036388">
    <property type="entry name" value="WH-like_DNA-bd_sf"/>
</dbReference>
<evidence type="ECO:0000313" key="7">
    <source>
        <dbReference type="EMBL" id="MBD7936467.1"/>
    </source>
</evidence>
<dbReference type="GeneID" id="97216077"/>
<keyword evidence="4" id="KW-0805">Transcription regulation</keyword>
<proteinExistence type="inferred from homology"/>
<keyword evidence="2" id="KW-0678">Repressor</keyword>
<accession>A0ABR8QLR8</accession>
<keyword evidence="8" id="KW-1185">Reference proteome</keyword>
<evidence type="ECO:0000256" key="3">
    <source>
        <dbReference type="ARBA" id="ARBA00022833"/>
    </source>
</evidence>
<dbReference type="Proteomes" id="UP000657931">
    <property type="component" value="Unassembled WGS sequence"/>
</dbReference>
<dbReference type="Gene3D" id="3.30.1490.190">
    <property type="match status" value="1"/>
</dbReference>
<reference evidence="7 8" key="1">
    <citation type="submission" date="2020-08" db="EMBL/GenBank/DDBJ databases">
        <title>A Genomic Blueprint of the Chicken Gut Microbiome.</title>
        <authorList>
            <person name="Gilroy R."/>
            <person name="Ravi A."/>
            <person name="Getino M."/>
            <person name="Pursley I."/>
            <person name="Horton D.L."/>
            <person name="Alikhan N.-F."/>
            <person name="Baker D."/>
            <person name="Gharbi K."/>
            <person name="Hall N."/>
            <person name="Watson M."/>
            <person name="Adriaenssens E.M."/>
            <person name="Foster-Nyarko E."/>
            <person name="Jarju S."/>
            <person name="Secka A."/>
            <person name="Antonio M."/>
            <person name="Oren A."/>
            <person name="Chaudhuri R."/>
            <person name="La Ragione R.M."/>
            <person name="Hildebrand F."/>
            <person name="Pallen M.J."/>
        </authorList>
    </citation>
    <scope>NUCLEOTIDE SEQUENCE [LARGE SCALE GENOMIC DNA]</scope>
    <source>
        <strain evidence="7 8">Sa5YUA1</strain>
    </source>
</reference>
<dbReference type="Gene3D" id="1.10.10.10">
    <property type="entry name" value="Winged helix-like DNA-binding domain superfamily/Winged helix DNA-binding domain"/>
    <property type="match status" value="1"/>
</dbReference>
<comment type="caution">
    <text evidence="7">The sequence shown here is derived from an EMBL/GenBank/DDBJ whole genome shotgun (WGS) entry which is preliminary data.</text>
</comment>
<dbReference type="CDD" id="cd07153">
    <property type="entry name" value="Fur_like"/>
    <property type="match status" value="1"/>
</dbReference>
<dbReference type="Pfam" id="PF01475">
    <property type="entry name" value="FUR"/>
    <property type="match status" value="1"/>
</dbReference>
<evidence type="ECO:0000256" key="2">
    <source>
        <dbReference type="ARBA" id="ARBA00022491"/>
    </source>
</evidence>
<evidence type="ECO:0000313" key="8">
    <source>
        <dbReference type="Proteomes" id="UP000657931"/>
    </source>
</evidence>
<dbReference type="InterPro" id="IPR043135">
    <property type="entry name" value="Fur_C"/>
</dbReference>
<dbReference type="InterPro" id="IPR036390">
    <property type="entry name" value="WH_DNA-bd_sf"/>
</dbReference>
<keyword evidence="3" id="KW-0862">Zinc</keyword>
<keyword evidence="6" id="KW-0804">Transcription</keyword>
<gene>
    <name evidence="7" type="ORF">H9655_05470</name>
</gene>
<dbReference type="RefSeq" id="WP_191811732.1">
    <property type="nucleotide sequence ID" value="NZ_JACSQT010000002.1"/>
</dbReference>
<evidence type="ECO:0000256" key="6">
    <source>
        <dbReference type="ARBA" id="ARBA00023163"/>
    </source>
</evidence>
<organism evidence="7 8">
    <name type="scientific">Cytobacillus stercorigallinarum</name>
    <dbReference type="NCBI Taxonomy" id="2762240"/>
    <lineage>
        <taxon>Bacteria</taxon>
        <taxon>Bacillati</taxon>
        <taxon>Bacillota</taxon>
        <taxon>Bacilli</taxon>
        <taxon>Bacillales</taxon>
        <taxon>Bacillaceae</taxon>
        <taxon>Cytobacillus</taxon>
    </lineage>
</organism>
<comment type="similarity">
    <text evidence="1">Belongs to the Fur family.</text>
</comment>
<dbReference type="PANTHER" id="PTHR33202">
    <property type="entry name" value="ZINC UPTAKE REGULATION PROTEIN"/>
    <property type="match status" value="1"/>
</dbReference>
<evidence type="ECO:0000256" key="4">
    <source>
        <dbReference type="ARBA" id="ARBA00023015"/>
    </source>
</evidence>
<evidence type="ECO:0000256" key="5">
    <source>
        <dbReference type="ARBA" id="ARBA00023125"/>
    </source>
</evidence>
<dbReference type="InterPro" id="IPR002481">
    <property type="entry name" value="FUR"/>
</dbReference>
<name>A0ABR8QLR8_9BACI</name>
<dbReference type="SUPFAM" id="SSF46785">
    <property type="entry name" value="Winged helix' DNA-binding domain"/>
    <property type="match status" value="1"/>
</dbReference>